<dbReference type="Proteomes" id="UP001054889">
    <property type="component" value="Unassembled WGS sequence"/>
</dbReference>
<feature type="compositionally biased region" description="Acidic residues" evidence="3">
    <location>
        <begin position="32"/>
        <end position="54"/>
    </location>
</feature>
<keyword evidence="1" id="KW-0853">WD repeat</keyword>
<feature type="compositionally biased region" description="Polar residues" evidence="3">
    <location>
        <begin position="285"/>
        <end position="294"/>
    </location>
</feature>
<feature type="region of interest" description="Disordered" evidence="3">
    <location>
        <begin position="238"/>
        <end position="298"/>
    </location>
</feature>
<dbReference type="Gene3D" id="2.130.10.10">
    <property type="entry name" value="YVTN repeat-like/Quinoprotein amine dehydrogenase"/>
    <property type="match status" value="1"/>
</dbReference>
<dbReference type="PANTHER" id="PTHR19857">
    <property type="entry name" value="MITOCHONDRIAL DIVISION PROTEIN 1-RELATED"/>
    <property type="match status" value="1"/>
</dbReference>
<proteinExistence type="predicted"/>
<comment type="caution">
    <text evidence="4">The sequence shown here is derived from an EMBL/GenBank/DDBJ whole genome shotgun (WGS) entry which is preliminary data.</text>
</comment>
<evidence type="ECO:0000256" key="3">
    <source>
        <dbReference type="SAM" id="MobiDB-lite"/>
    </source>
</evidence>
<sequence length="463" mass="49726">MNISRVNPGEGSDGEEEEVFINEEDIIHEVTIDDEDRPDRDEDDDDDGDGMVDEEIEDDSVYAFRGHGGKFVHKDKIKLPLLVKPINLFLSEEVYTVACSPTDASLVASGGKYDRGFLWRIGSAEGALELTGTGFRSCLFALCHSCEYLYTARAPISMQKTYALVVANTGHSDSVGTVAFSSDGQVTVWNTATQTLQGTLEGSGSSFEASPPAQAEAAATLDFALSNVLSSIQTLAARGGHRRRASSSGSSPITPASLKRDAKPTKLLTRGEERSRSRSYCWGSPRTSTHTSCTVPGRRRPDELRRYMAYNLSVPSESDAALADRLTRDGCESLPRARAHAIPGATTPFAGGQEGKGGDLDYDIDAVVSASKPRASLDGALVVSRGVIVPLRLVGAGRLPFFDGTLEVVGATRPTVMFAHSPASGDPFFTRRFTILGESELAASVACALPRFFFRTRSMLNHG</sequence>
<reference evidence="4" key="2">
    <citation type="submission" date="2021-12" db="EMBL/GenBank/DDBJ databases">
        <title>Resequencing data analysis of finger millet.</title>
        <authorList>
            <person name="Hatakeyama M."/>
            <person name="Aluri S."/>
            <person name="Balachadran M.T."/>
            <person name="Sivarajan S.R."/>
            <person name="Poveda L."/>
            <person name="Shimizu-Inatsugi R."/>
            <person name="Schlapbach R."/>
            <person name="Sreeman S.M."/>
            <person name="Shimizu K.K."/>
        </authorList>
    </citation>
    <scope>NUCLEOTIDE SEQUENCE</scope>
</reference>
<gene>
    <name evidence="4" type="primary">ga08692</name>
    <name evidence="4" type="ORF">PR202_ga08692</name>
</gene>
<evidence type="ECO:0000313" key="5">
    <source>
        <dbReference type="Proteomes" id="UP001054889"/>
    </source>
</evidence>
<dbReference type="PANTHER" id="PTHR19857:SF8">
    <property type="entry name" value="ANGIO-ASSOCIATED MIGRATORY CELL PROTEIN"/>
    <property type="match status" value="1"/>
</dbReference>
<keyword evidence="5" id="KW-1185">Reference proteome</keyword>
<dbReference type="SUPFAM" id="SSF50998">
    <property type="entry name" value="Quinoprotein alcohol dehydrogenase-like"/>
    <property type="match status" value="1"/>
</dbReference>
<dbReference type="InterPro" id="IPR015943">
    <property type="entry name" value="WD40/YVTN_repeat-like_dom_sf"/>
</dbReference>
<feature type="compositionally biased region" description="Basic and acidic residues" evidence="3">
    <location>
        <begin position="258"/>
        <end position="276"/>
    </location>
</feature>
<dbReference type="InterPro" id="IPR051179">
    <property type="entry name" value="WD_repeat_multifunction"/>
</dbReference>
<feature type="region of interest" description="Disordered" evidence="3">
    <location>
        <begin position="1"/>
        <end position="54"/>
    </location>
</feature>
<protein>
    <submittedName>
        <fullName evidence="4">Uncharacterized protein</fullName>
    </submittedName>
</protein>
<evidence type="ECO:0000256" key="2">
    <source>
        <dbReference type="ARBA" id="ARBA00022737"/>
    </source>
</evidence>
<dbReference type="InterPro" id="IPR011047">
    <property type="entry name" value="Quinoprotein_ADH-like_sf"/>
</dbReference>
<reference evidence="4" key="1">
    <citation type="journal article" date="2018" name="DNA Res.">
        <title>Multiple hybrid de novo genome assembly of finger millet, an orphan allotetraploid crop.</title>
        <authorList>
            <person name="Hatakeyama M."/>
            <person name="Aluri S."/>
            <person name="Balachadran M.T."/>
            <person name="Sivarajan S.R."/>
            <person name="Patrignani A."/>
            <person name="Gruter S."/>
            <person name="Poveda L."/>
            <person name="Shimizu-Inatsugi R."/>
            <person name="Baeten J."/>
            <person name="Francoijs K.J."/>
            <person name="Nataraja K.N."/>
            <person name="Reddy Y.A.N."/>
            <person name="Phadnis S."/>
            <person name="Ravikumar R.L."/>
            <person name="Schlapbach R."/>
            <person name="Sreeman S.M."/>
            <person name="Shimizu K.K."/>
        </authorList>
    </citation>
    <scope>NUCLEOTIDE SEQUENCE</scope>
</reference>
<organism evidence="4 5">
    <name type="scientific">Eleusine coracana subsp. coracana</name>
    <dbReference type="NCBI Taxonomy" id="191504"/>
    <lineage>
        <taxon>Eukaryota</taxon>
        <taxon>Viridiplantae</taxon>
        <taxon>Streptophyta</taxon>
        <taxon>Embryophyta</taxon>
        <taxon>Tracheophyta</taxon>
        <taxon>Spermatophyta</taxon>
        <taxon>Magnoliopsida</taxon>
        <taxon>Liliopsida</taxon>
        <taxon>Poales</taxon>
        <taxon>Poaceae</taxon>
        <taxon>PACMAD clade</taxon>
        <taxon>Chloridoideae</taxon>
        <taxon>Cynodonteae</taxon>
        <taxon>Eleusininae</taxon>
        <taxon>Eleusine</taxon>
    </lineage>
</organism>
<evidence type="ECO:0000256" key="1">
    <source>
        <dbReference type="ARBA" id="ARBA00022574"/>
    </source>
</evidence>
<dbReference type="EMBL" id="BQKI01000004">
    <property type="protein sequence ID" value="GJM92247.1"/>
    <property type="molecule type" value="Genomic_DNA"/>
</dbReference>
<name>A0AAV5C3B5_ELECO</name>
<feature type="compositionally biased region" description="Acidic residues" evidence="3">
    <location>
        <begin position="12"/>
        <end position="24"/>
    </location>
</feature>
<dbReference type="AlphaFoldDB" id="A0AAV5C3B5"/>
<accession>A0AAV5C3B5</accession>
<evidence type="ECO:0000313" key="4">
    <source>
        <dbReference type="EMBL" id="GJM92247.1"/>
    </source>
</evidence>
<keyword evidence="2" id="KW-0677">Repeat</keyword>